<keyword evidence="9" id="KW-1185">Reference proteome</keyword>
<evidence type="ECO:0000256" key="5">
    <source>
        <dbReference type="ARBA" id="ARBA00023136"/>
    </source>
</evidence>
<dbReference type="CDD" id="cd17324">
    <property type="entry name" value="MFS_NepI_like"/>
    <property type="match status" value="1"/>
</dbReference>
<feature type="transmembrane region" description="Helical" evidence="6">
    <location>
        <begin position="221"/>
        <end position="242"/>
    </location>
</feature>
<evidence type="ECO:0000256" key="6">
    <source>
        <dbReference type="SAM" id="Phobius"/>
    </source>
</evidence>
<dbReference type="SUPFAM" id="SSF103473">
    <property type="entry name" value="MFS general substrate transporter"/>
    <property type="match status" value="1"/>
</dbReference>
<evidence type="ECO:0000256" key="4">
    <source>
        <dbReference type="ARBA" id="ARBA00022989"/>
    </source>
</evidence>
<keyword evidence="3 6" id="KW-0812">Transmembrane</keyword>
<evidence type="ECO:0000313" key="8">
    <source>
        <dbReference type="EMBL" id="PHN04122.1"/>
    </source>
</evidence>
<dbReference type="Gene3D" id="1.20.1250.20">
    <property type="entry name" value="MFS general substrate transporter like domains"/>
    <property type="match status" value="1"/>
</dbReference>
<gene>
    <name evidence="8" type="ORF">CRP01_23280</name>
</gene>
<organism evidence="8 9">
    <name type="scientific">Flavilitoribacter nigricans (strain ATCC 23147 / DSM 23189 / NBRC 102662 / NCIMB 1420 / SS-2)</name>
    <name type="common">Lewinella nigricans</name>
    <dbReference type="NCBI Taxonomy" id="1122177"/>
    <lineage>
        <taxon>Bacteria</taxon>
        <taxon>Pseudomonadati</taxon>
        <taxon>Bacteroidota</taxon>
        <taxon>Saprospiria</taxon>
        <taxon>Saprospirales</taxon>
        <taxon>Lewinellaceae</taxon>
        <taxon>Flavilitoribacter</taxon>
    </lineage>
</organism>
<name>A0A2D0N6G7_FLAN2</name>
<sequence length="422" mass="45600">MTTTKSKTFTAYEAFIIAVLTILQFTIILDFMVLSPLSAILLEEMDITTAQFGLVVSAYAFSAGAAGLLAAGFADRFDRKKLLLFFYGGFIIGTFLCGIAPTYHLLLGARIVTGLFGGVIGSVSYAIITDIFALKVRGRVMGFIQMAFATSQVLGIPIGLYLANWMDWHAPFLLIVAVSIIVFIGIVFKMRAVDAHLSLQTKQSPFRHLTKTVSQLRYLKGFGATTLLSTGGFMLMPFGAAFSVNNLGITLEELPLVYMVTGIVSMIGGPIIGRLSDKIGKMRMFVIGSLLSLVLVVYYTNLGPTPLWFLILLSSVLFLGITSRMIASSALITAVPDPSDRGAFMGVNSSVAQVSGGIASAIAGMIVYQTETGYIERYPVLGIIVAISMIITIGMMQMINRDIKRRQEEERALEAAAEIAPQ</sequence>
<dbReference type="PROSITE" id="PS50850">
    <property type="entry name" value="MFS"/>
    <property type="match status" value="1"/>
</dbReference>
<feature type="transmembrane region" description="Helical" evidence="6">
    <location>
        <begin position="12"/>
        <end position="32"/>
    </location>
</feature>
<feature type="transmembrane region" description="Helical" evidence="6">
    <location>
        <begin position="380"/>
        <end position="399"/>
    </location>
</feature>
<accession>A0A2D0N6G7</accession>
<evidence type="ECO:0000256" key="3">
    <source>
        <dbReference type="ARBA" id="ARBA00022692"/>
    </source>
</evidence>
<protein>
    <submittedName>
        <fullName evidence="8">MFS transporter</fullName>
    </submittedName>
</protein>
<evidence type="ECO:0000259" key="7">
    <source>
        <dbReference type="PROSITE" id="PS50850"/>
    </source>
</evidence>
<dbReference type="PANTHER" id="PTHR43124:SF3">
    <property type="entry name" value="CHLORAMPHENICOL EFFLUX PUMP RV0191"/>
    <property type="match status" value="1"/>
</dbReference>
<feature type="transmembrane region" description="Helical" evidence="6">
    <location>
        <begin position="52"/>
        <end position="70"/>
    </location>
</feature>
<keyword evidence="4 6" id="KW-1133">Transmembrane helix</keyword>
<evidence type="ECO:0000256" key="2">
    <source>
        <dbReference type="ARBA" id="ARBA00022475"/>
    </source>
</evidence>
<evidence type="ECO:0000256" key="1">
    <source>
        <dbReference type="ARBA" id="ARBA00004651"/>
    </source>
</evidence>
<feature type="transmembrane region" description="Helical" evidence="6">
    <location>
        <begin position="347"/>
        <end position="368"/>
    </location>
</feature>
<dbReference type="InterPro" id="IPR036259">
    <property type="entry name" value="MFS_trans_sf"/>
</dbReference>
<keyword evidence="2" id="KW-1003">Cell membrane</keyword>
<dbReference type="InterPro" id="IPR050189">
    <property type="entry name" value="MFS_Efflux_Transporters"/>
</dbReference>
<dbReference type="GO" id="GO:0022857">
    <property type="term" value="F:transmembrane transporter activity"/>
    <property type="evidence" value="ECO:0007669"/>
    <property type="project" value="InterPro"/>
</dbReference>
<dbReference type="InterPro" id="IPR020846">
    <property type="entry name" value="MFS_dom"/>
</dbReference>
<dbReference type="OrthoDB" id="9812221at2"/>
<dbReference type="PANTHER" id="PTHR43124">
    <property type="entry name" value="PURINE EFFLUX PUMP PBUE"/>
    <property type="match status" value="1"/>
</dbReference>
<feature type="domain" description="Major facilitator superfamily (MFS) profile" evidence="7">
    <location>
        <begin position="16"/>
        <end position="400"/>
    </location>
</feature>
<feature type="transmembrane region" description="Helical" evidence="6">
    <location>
        <begin position="284"/>
        <end position="301"/>
    </location>
</feature>
<dbReference type="Proteomes" id="UP000223913">
    <property type="component" value="Unassembled WGS sequence"/>
</dbReference>
<dbReference type="Pfam" id="PF07690">
    <property type="entry name" value="MFS_1"/>
    <property type="match status" value="1"/>
</dbReference>
<dbReference type="InterPro" id="IPR011701">
    <property type="entry name" value="MFS"/>
</dbReference>
<comment type="subcellular location">
    <subcellularLocation>
        <location evidence="1">Cell membrane</location>
        <topology evidence="1">Multi-pass membrane protein</topology>
    </subcellularLocation>
</comment>
<evidence type="ECO:0000313" key="9">
    <source>
        <dbReference type="Proteomes" id="UP000223913"/>
    </source>
</evidence>
<dbReference type="EMBL" id="PDUD01000027">
    <property type="protein sequence ID" value="PHN04122.1"/>
    <property type="molecule type" value="Genomic_DNA"/>
</dbReference>
<dbReference type="GO" id="GO:0005886">
    <property type="term" value="C:plasma membrane"/>
    <property type="evidence" value="ECO:0007669"/>
    <property type="project" value="UniProtKB-SubCell"/>
</dbReference>
<dbReference type="AlphaFoldDB" id="A0A2D0N6G7"/>
<feature type="transmembrane region" description="Helical" evidence="6">
    <location>
        <begin position="107"/>
        <end position="128"/>
    </location>
</feature>
<reference evidence="8 9" key="1">
    <citation type="submission" date="2017-10" db="EMBL/GenBank/DDBJ databases">
        <title>The draft genome sequence of Lewinella nigricans NBRC 102662.</title>
        <authorList>
            <person name="Wang K."/>
        </authorList>
    </citation>
    <scope>NUCLEOTIDE SEQUENCE [LARGE SCALE GENOMIC DNA]</scope>
    <source>
        <strain evidence="8 9">NBRC 102662</strain>
    </source>
</reference>
<feature type="transmembrane region" description="Helical" evidence="6">
    <location>
        <begin position="140"/>
        <end position="162"/>
    </location>
</feature>
<feature type="transmembrane region" description="Helical" evidence="6">
    <location>
        <begin position="254"/>
        <end position="272"/>
    </location>
</feature>
<comment type="caution">
    <text evidence="8">The sequence shown here is derived from an EMBL/GenBank/DDBJ whole genome shotgun (WGS) entry which is preliminary data.</text>
</comment>
<proteinExistence type="predicted"/>
<dbReference type="RefSeq" id="WP_099152508.1">
    <property type="nucleotide sequence ID" value="NZ_PDUD01000027.1"/>
</dbReference>
<feature type="transmembrane region" description="Helical" evidence="6">
    <location>
        <begin position="168"/>
        <end position="188"/>
    </location>
</feature>
<feature type="transmembrane region" description="Helical" evidence="6">
    <location>
        <begin position="82"/>
        <end position="101"/>
    </location>
</feature>
<feature type="transmembrane region" description="Helical" evidence="6">
    <location>
        <begin position="307"/>
        <end position="335"/>
    </location>
</feature>
<keyword evidence="5 6" id="KW-0472">Membrane</keyword>